<evidence type="ECO:0000313" key="3">
    <source>
        <dbReference type="Proteomes" id="UP000194546"/>
    </source>
</evidence>
<accession>A0A242N1Z3</accession>
<feature type="compositionally biased region" description="Basic and acidic residues" evidence="1">
    <location>
        <begin position="113"/>
        <end position="124"/>
    </location>
</feature>
<organism evidence="2 3">
    <name type="scientific">Caballeronia sordidicola</name>
    <name type="common">Burkholderia sordidicola</name>
    <dbReference type="NCBI Taxonomy" id="196367"/>
    <lineage>
        <taxon>Bacteria</taxon>
        <taxon>Pseudomonadati</taxon>
        <taxon>Pseudomonadota</taxon>
        <taxon>Betaproteobacteria</taxon>
        <taxon>Burkholderiales</taxon>
        <taxon>Burkholderiaceae</taxon>
        <taxon>Caballeronia</taxon>
    </lineage>
</organism>
<protein>
    <submittedName>
        <fullName evidence="2">Putative Holliday junction resolvase YggF</fullName>
    </submittedName>
</protein>
<dbReference type="AlphaFoldDB" id="A0A242N1Z3"/>
<feature type="region of interest" description="Disordered" evidence="1">
    <location>
        <begin position="1"/>
        <end position="33"/>
    </location>
</feature>
<proteinExistence type="predicted"/>
<dbReference type="Proteomes" id="UP000194546">
    <property type="component" value="Unassembled WGS sequence"/>
</dbReference>
<dbReference type="EMBL" id="NBTY01000052">
    <property type="protein sequence ID" value="OTP77700.1"/>
    <property type="molecule type" value="Genomic_DNA"/>
</dbReference>
<reference evidence="2 3" key="1">
    <citation type="submission" date="2017-03" db="EMBL/GenBank/DDBJ databases">
        <title>Genome analysis of strain PAMC 26510.</title>
        <authorList>
            <person name="Oh H.-M."/>
            <person name="Yang J.-A."/>
        </authorList>
    </citation>
    <scope>NUCLEOTIDE SEQUENCE [LARGE SCALE GENOMIC DNA]</scope>
    <source>
        <strain evidence="2 3">PAMC 26510</strain>
    </source>
</reference>
<evidence type="ECO:0000313" key="2">
    <source>
        <dbReference type="EMBL" id="OTP77700.1"/>
    </source>
</evidence>
<feature type="region of interest" description="Disordered" evidence="1">
    <location>
        <begin position="82"/>
        <end position="124"/>
    </location>
</feature>
<gene>
    <name evidence="2" type="ORF">PAMC26510_08505</name>
</gene>
<comment type="caution">
    <text evidence="2">The sequence shown here is derived from an EMBL/GenBank/DDBJ whole genome shotgun (WGS) entry which is preliminary data.</text>
</comment>
<sequence>MRSQRAWCARPSDQPADRHRPPIAFQPHRPEARDRAARAFARLFRRTGADRARFRAPRSRRRRCLYIVHERAGRPCHDHVERRARGGRKRQGSRALPAHARPCRLGRGAARRGNREERLADGRS</sequence>
<feature type="compositionally biased region" description="Basic residues" evidence="1">
    <location>
        <begin position="101"/>
        <end position="112"/>
    </location>
</feature>
<evidence type="ECO:0000256" key="1">
    <source>
        <dbReference type="SAM" id="MobiDB-lite"/>
    </source>
</evidence>
<name>A0A242N1Z3_CABSO</name>